<keyword evidence="2" id="KW-0472">Membrane</keyword>
<evidence type="ECO:0000256" key="2">
    <source>
        <dbReference type="SAM" id="Phobius"/>
    </source>
</evidence>
<evidence type="ECO:0000313" key="4">
    <source>
        <dbReference type="EMBL" id="KHE93444.1"/>
    </source>
</evidence>
<dbReference type="SUPFAM" id="SSF54106">
    <property type="entry name" value="LysM domain"/>
    <property type="match status" value="2"/>
</dbReference>
<proteinExistence type="predicted"/>
<dbReference type="PANTHER" id="PTHR34700:SF4">
    <property type="entry name" value="PHAGE-LIKE ELEMENT PBSX PROTEIN XKDP"/>
    <property type="match status" value="1"/>
</dbReference>
<gene>
    <name evidence="4" type="ORF">SCABRO_00799</name>
</gene>
<dbReference type="CDD" id="cd00118">
    <property type="entry name" value="LysM"/>
    <property type="match status" value="2"/>
</dbReference>
<evidence type="ECO:0000313" key="5">
    <source>
        <dbReference type="Proteomes" id="UP000030652"/>
    </source>
</evidence>
<dbReference type="AlphaFoldDB" id="A0A0B0ELG5"/>
<feature type="domain" description="LysM" evidence="3">
    <location>
        <begin position="246"/>
        <end position="295"/>
    </location>
</feature>
<feature type="transmembrane region" description="Helical" evidence="2">
    <location>
        <begin position="7"/>
        <end position="25"/>
    </location>
</feature>
<keyword evidence="2" id="KW-1133">Transmembrane helix</keyword>
<evidence type="ECO:0000259" key="3">
    <source>
        <dbReference type="PROSITE" id="PS51782"/>
    </source>
</evidence>
<feature type="domain" description="LysM" evidence="3">
    <location>
        <begin position="168"/>
        <end position="217"/>
    </location>
</feature>
<protein>
    <recommendedName>
        <fullName evidence="3">LysM domain-containing protein</fullName>
    </recommendedName>
</protein>
<sequence length="298" mass="33177">MRRDTQIGIILGIVILVIIGVFLSTRSVENETVLPDLILSEGVRQKTGDKEIDINEFFKESKKAEPEKSTAVEYPTAETLVSEELVKSTQPEKQPEITHVETSNEGTSLEGKWEGVAEEITEEPEIAEKEETVEEDVQVIQNIPSAVETVVPEKKSQIPSYAASTKAVYYKVQANDNLSKIARKHYGDGQKWTKIFDANRDIMPDSNSLYVGQTLLIPDITAGKKTNEAVLTPVRGKSKKRSNHADTHTVKAGDTLYHIAKKYYDDPGVWVKILEANEDTIEDEGSLKEGQVLILPKL</sequence>
<reference evidence="4 5" key="1">
    <citation type="submission" date="2014-10" db="EMBL/GenBank/DDBJ databases">
        <title>Draft genome of anammox bacterium scalindua brodae, obtained using differential coverage binning of sequence data from two enrichment reactors.</title>
        <authorList>
            <person name="Speth D.R."/>
            <person name="Russ L."/>
            <person name="Kartal B."/>
            <person name="Op den Camp H.J."/>
            <person name="Dutilh B.E."/>
            <person name="Jetten M.S."/>
        </authorList>
    </citation>
    <scope>NUCLEOTIDE SEQUENCE [LARGE SCALE GENOMIC DNA]</scope>
    <source>
        <strain evidence="4">RU1</strain>
    </source>
</reference>
<comment type="caution">
    <text evidence="4">The sequence shown here is derived from an EMBL/GenBank/DDBJ whole genome shotgun (WGS) entry which is preliminary data.</text>
</comment>
<dbReference type="Gene3D" id="3.10.350.10">
    <property type="entry name" value="LysM domain"/>
    <property type="match status" value="2"/>
</dbReference>
<evidence type="ECO:0000256" key="1">
    <source>
        <dbReference type="SAM" id="MobiDB-lite"/>
    </source>
</evidence>
<dbReference type="Proteomes" id="UP000030652">
    <property type="component" value="Unassembled WGS sequence"/>
</dbReference>
<dbReference type="EMBL" id="JRYO01000057">
    <property type="protein sequence ID" value="KHE93444.1"/>
    <property type="molecule type" value="Genomic_DNA"/>
</dbReference>
<dbReference type="InterPro" id="IPR036779">
    <property type="entry name" value="LysM_dom_sf"/>
</dbReference>
<accession>A0A0B0ELG5</accession>
<dbReference type="InterPro" id="IPR052196">
    <property type="entry name" value="Bact_Kbp"/>
</dbReference>
<dbReference type="eggNOG" id="COG1652">
    <property type="taxonomic scope" value="Bacteria"/>
</dbReference>
<name>A0A0B0ELG5_9BACT</name>
<feature type="region of interest" description="Disordered" evidence="1">
    <location>
        <begin position="87"/>
        <end position="110"/>
    </location>
</feature>
<keyword evidence="2" id="KW-0812">Transmembrane</keyword>
<dbReference type="Pfam" id="PF01476">
    <property type="entry name" value="LysM"/>
    <property type="match status" value="2"/>
</dbReference>
<organism evidence="4 5">
    <name type="scientific">Candidatus Scalindua brodae</name>
    <dbReference type="NCBI Taxonomy" id="237368"/>
    <lineage>
        <taxon>Bacteria</taxon>
        <taxon>Pseudomonadati</taxon>
        <taxon>Planctomycetota</taxon>
        <taxon>Candidatus Brocadiia</taxon>
        <taxon>Candidatus Brocadiales</taxon>
        <taxon>Candidatus Scalinduaceae</taxon>
        <taxon>Candidatus Scalindua</taxon>
    </lineage>
</organism>
<dbReference type="PROSITE" id="PS51782">
    <property type="entry name" value="LYSM"/>
    <property type="match status" value="2"/>
</dbReference>
<dbReference type="SMART" id="SM00257">
    <property type="entry name" value="LysM"/>
    <property type="match status" value="2"/>
</dbReference>
<dbReference type="InterPro" id="IPR018392">
    <property type="entry name" value="LysM"/>
</dbReference>
<dbReference type="PANTHER" id="PTHR34700">
    <property type="entry name" value="POTASSIUM BINDING PROTEIN KBP"/>
    <property type="match status" value="1"/>
</dbReference>